<dbReference type="Pfam" id="PF13675">
    <property type="entry name" value="PilJ"/>
    <property type="match status" value="2"/>
</dbReference>
<name>G2D9L0_9GAMM</name>
<dbReference type="InterPro" id="IPR042295">
    <property type="entry name" value="NarX-like_N_sf"/>
</dbReference>
<evidence type="ECO:0000256" key="1">
    <source>
        <dbReference type="ARBA" id="ARBA00004141"/>
    </source>
</evidence>
<accession>G2D9L0</accession>
<gene>
    <name evidence="6" type="ORF">Rifp1Sym_ad00190</name>
</gene>
<feature type="domain" description="NarX-like N-terminal" evidence="5">
    <location>
        <begin position="165"/>
        <end position="234"/>
    </location>
</feature>
<evidence type="ECO:0000313" key="6">
    <source>
        <dbReference type="EMBL" id="EGV52672.1"/>
    </source>
</evidence>
<organism evidence="6 7">
    <name type="scientific">endosymbiont of Riftia pachyptila</name>
    <name type="common">vent Ph05</name>
    <dbReference type="NCBI Taxonomy" id="1048808"/>
    <lineage>
        <taxon>Bacteria</taxon>
        <taxon>Pseudomonadati</taxon>
        <taxon>Pseudomonadota</taxon>
        <taxon>Gammaproteobacteria</taxon>
        <taxon>sulfur-oxidizing symbionts</taxon>
    </lineage>
</organism>
<feature type="domain" description="NarX-like N-terminal" evidence="5">
    <location>
        <begin position="55"/>
        <end position="146"/>
    </location>
</feature>
<comment type="caution">
    <text evidence="6">The sequence shown here is derived from an EMBL/GenBank/DDBJ whole genome shotgun (WGS) entry which is preliminary data.</text>
</comment>
<evidence type="ECO:0000313" key="7">
    <source>
        <dbReference type="Proteomes" id="UP000004491"/>
    </source>
</evidence>
<proteinExistence type="predicted"/>
<keyword evidence="2" id="KW-0812">Transmembrane</keyword>
<protein>
    <recommendedName>
        <fullName evidence="5">NarX-like N-terminal domain-containing protein</fullName>
    </recommendedName>
</protein>
<dbReference type="InterPro" id="IPR029095">
    <property type="entry name" value="NarX-like_N"/>
</dbReference>
<dbReference type="Proteomes" id="UP000004491">
    <property type="component" value="Unassembled WGS sequence"/>
</dbReference>
<dbReference type="Gene3D" id="1.20.120.960">
    <property type="entry name" value="Histidine kinase NarX, sensor domain"/>
    <property type="match status" value="1"/>
</dbReference>
<evidence type="ECO:0000256" key="3">
    <source>
        <dbReference type="ARBA" id="ARBA00022989"/>
    </source>
</evidence>
<keyword evidence="4" id="KW-0472">Membrane</keyword>
<keyword evidence="3" id="KW-1133">Transmembrane helix</keyword>
<reference evidence="6" key="1">
    <citation type="journal article" date="2011" name="ISME J.">
        <title>The endosymbionts of the deep-sea tubeworms Riftia pachyptila and Tevnia jerichonana share an identical physiology as revealed by proteogenomic analyses.</title>
        <authorList>
            <person name="Gardebrecht A."/>
            <person name="Markert S."/>
            <person name="Felbeck H."/>
            <person name="Thuermer A."/>
            <person name="Albrecht D."/>
            <person name="Wollherr A."/>
            <person name="Kabisch J."/>
            <person name="Lehmann R."/>
            <person name="Daniel R."/>
            <person name="Liesegang H."/>
            <person name="Hecker M."/>
            <person name="Sievert S.M."/>
            <person name="Schweder T."/>
        </authorList>
    </citation>
    <scope>NUCLEOTIDE SEQUENCE [LARGE SCALE GENOMIC DNA]</scope>
</reference>
<dbReference type="GO" id="GO:0016020">
    <property type="term" value="C:membrane"/>
    <property type="evidence" value="ECO:0007669"/>
    <property type="project" value="UniProtKB-SubCell"/>
</dbReference>
<evidence type="ECO:0000259" key="5">
    <source>
        <dbReference type="Pfam" id="PF13675"/>
    </source>
</evidence>
<sequence length="283" mass="31744">MQRTMGTSMSGSPSMLGSVFPMTSNMFSRPFLLMAWLTAGILLFTQSTQAAIKDSTDAINKAGMQRMLTQRMLMDYALIGQGIKYQQPGADLKETIALFERHLQELTAFPVNDEVNKALKAVTTQWHALKPVLTATPDRNQAASLRDEMDRLLDASHRLVSLIAAASTDKSAEIVNRSGRQRMLSQRMASLYMLRSWRIEGFDFAPAFKQAVDEFKANHAKLEHSSLTTPDIKKQLNIANKAFQWFDLSAKTNSDKFIPSLILRSSNRILDAMNNATKMYAEK</sequence>
<evidence type="ECO:0000256" key="4">
    <source>
        <dbReference type="ARBA" id="ARBA00023136"/>
    </source>
</evidence>
<comment type="subcellular location">
    <subcellularLocation>
        <location evidence="1">Membrane</location>
        <topology evidence="1">Multi-pass membrane protein</topology>
    </subcellularLocation>
</comment>
<dbReference type="AlphaFoldDB" id="G2D9L0"/>
<evidence type="ECO:0000256" key="2">
    <source>
        <dbReference type="ARBA" id="ARBA00022692"/>
    </source>
</evidence>
<keyword evidence="7" id="KW-1185">Reference proteome</keyword>
<dbReference type="EMBL" id="AFOC01000004">
    <property type="protein sequence ID" value="EGV52672.1"/>
    <property type="molecule type" value="Genomic_DNA"/>
</dbReference>